<feature type="compositionally biased region" description="Low complexity" evidence="10">
    <location>
        <begin position="270"/>
        <end position="301"/>
    </location>
</feature>
<evidence type="ECO:0000256" key="4">
    <source>
        <dbReference type="ARBA" id="ARBA00022737"/>
    </source>
</evidence>
<dbReference type="PROSITE" id="PS50082">
    <property type="entry name" value="WD_REPEATS_2"/>
    <property type="match status" value="4"/>
</dbReference>
<feature type="compositionally biased region" description="Low complexity" evidence="10">
    <location>
        <begin position="578"/>
        <end position="590"/>
    </location>
</feature>
<keyword evidence="13" id="KW-1185">Reference proteome</keyword>
<dbReference type="InterPro" id="IPR036322">
    <property type="entry name" value="WD40_repeat_dom_sf"/>
</dbReference>
<dbReference type="InterPro" id="IPR001680">
    <property type="entry name" value="WD40_rpt"/>
</dbReference>
<evidence type="ECO:0000256" key="2">
    <source>
        <dbReference type="ARBA" id="ARBA00007306"/>
    </source>
</evidence>
<dbReference type="PROSITE" id="PS50294">
    <property type="entry name" value="WD_REPEATS_REGION"/>
    <property type="match status" value="1"/>
</dbReference>
<feature type="repeat" description="WD" evidence="9">
    <location>
        <begin position="58"/>
        <end position="89"/>
    </location>
</feature>
<evidence type="ECO:0000313" key="13">
    <source>
        <dbReference type="Proteomes" id="UP000799302"/>
    </source>
</evidence>
<dbReference type="PANTHER" id="PTHR15271:SF4">
    <property type="entry name" value="CHROMATIN ASSEMBLY FACTOR 1 SUBUNIT B"/>
    <property type="match status" value="1"/>
</dbReference>
<dbReference type="GO" id="GO:0006334">
    <property type="term" value="P:nucleosome assembly"/>
    <property type="evidence" value="ECO:0007669"/>
    <property type="project" value="TreeGrafter"/>
</dbReference>
<organism evidence="12 13">
    <name type="scientific">Microthyrium microscopicum</name>
    <dbReference type="NCBI Taxonomy" id="703497"/>
    <lineage>
        <taxon>Eukaryota</taxon>
        <taxon>Fungi</taxon>
        <taxon>Dikarya</taxon>
        <taxon>Ascomycota</taxon>
        <taxon>Pezizomycotina</taxon>
        <taxon>Dothideomycetes</taxon>
        <taxon>Dothideomycetes incertae sedis</taxon>
        <taxon>Microthyriales</taxon>
        <taxon>Microthyriaceae</taxon>
        <taxon>Microthyrium</taxon>
    </lineage>
</organism>
<evidence type="ECO:0000256" key="10">
    <source>
        <dbReference type="SAM" id="MobiDB-lite"/>
    </source>
</evidence>
<evidence type="ECO:0000256" key="8">
    <source>
        <dbReference type="ARBA" id="ARBA00023242"/>
    </source>
</evidence>
<feature type="compositionally biased region" description="Low complexity" evidence="10">
    <location>
        <begin position="242"/>
        <end position="251"/>
    </location>
</feature>
<dbReference type="GO" id="GO:0006281">
    <property type="term" value="P:DNA repair"/>
    <property type="evidence" value="ECO:0007669"/>
    <property type="project" value="UniProtKB-KW"/>
</dbReference>
<gene>
    <name evidence="12" type="ORF">BT63DRAFT_460623</name>
</gene>
<dbReference type="SUPFAM" id="SSF50978">
    <property type="entry name" value="WD40 repeat-like"/>
    <property type="match status" value="1"/>
</dbReference>
<feature type="repeat" description="WD" evidence="9">
    <location>
        <begin position="117"/>
        <end position="158"/>
    </location>
</feature>
<feature type="domain" description="CAF1B/HIR1 beta-propeller" evidence="11">
    <location>
        <begin position="323"/>
        <end position="555"/>
    </location>
</feature>
<feature type="compositionally biased region" description="Polar residues" evidence="10">
    <location>
        <begin position="568"/>
        <end position="577"/>
    </location>
</feature>
<dbReference type="GO" id="GO:0006335">
    <property type="term" value="P:DNA replication-dependent chromatin assembly"/>
    <property type="evidence" value="ECO:0007669"/>
    <property type="project" value="InterPro"/>
</dbReference>
<dbReference type="InterPro" id="IPR055410">
    <property type="entry name" value="Beta-prop_CAF1B_HIR1"/>
</dbReference>
<feature type="repeat" description="WD" evidence="9">
    <location>
        <begin position="10"/>
        <end position="51"/>
    </location>
</feature>
<feature type="region of interest" description="Disordered" evidence="10">
    <location>
        <begin position="200"/>
        <end position="304"/>
    </location>
</feature>
<feature type="domain" description="CAF1B/HIR1 beta-propeller" evidence="11">
    <location>
        <begin position="8"/>
        <end position="197"/>
    </location>
</feature>
<evidence type="ECO:0000259" key="11">
    <source>
        <dbReference type="Pfam" id="PF24105"/>
    </source>
</evidence>
<feature type="repeat" description="WD" evidence="9">
    <location>
        <begin position="159"/>
        <end position="200"/>
    </location>
</feature>
<dbReference type="InterPro" id="IPR045145">
    <property type="entry name" value="PTHR15271"/>
</dbReference>
<keyword evidence="6" id="KW-0156">Chromatin regulator</keyword>
<keyword evidence="5" id="KW-0227">DNA damage</keyword>
<name>A0A6A6TYA6_9PEZI</name>
<dbReference type="InterPro" id="IPR015943">
    <property type="entry name" value="WD40/YVTN_repeat-like_dom_sf"/>
</dbReference>
<sequence>MKASPLLVQWHEESAPIYSAHFDPVQDRLATAGGDKVVRLWRVDSHNEDRKVSYLSTLKKHTEAVNVVRWSPKGDTLASGGDDGNVILWMLSDTPVAVPFGEERLDEKESWRVKKMCAGMGTEIYDLAWSPDGQFFITGSMDNVARIYNASTGGIVRQIAEHSHYVQGVAWDPLNEYIATQSSDRSVHIYTLKTKSGEFSLDPHHKISKMDLPARRRISSSSPAPPDLAPRTSMSDHTQYLAASPGPSAPGTPQSLMPMNPPPTSHSRRSSFGSSPSIRRSASPAPSLPLPAVMPSNSPRPGMGGMSGMSIGLGVGSGVRAAPIYAGETLASFFRRLTFSPDGSLLFTPAGQYRVNQPGDDIVNTVYIYTRAGLNKPPVAFLPGHKKPSIAVRCSPILYQMRATAVATKNITLDSSSAGEEIPALPEPALSHRMSVSSSTMDPPPFTSAPSPSPSMTAPSPKSGDKAYESDGTPTSSIPPGPPMAFSLPYRIVYGVATQDAVYIYDTQQTKPLCVVSNLHLTSFTDLAWSNDGLTLMMTSSDGFCSCLSFSPGELGQVYEGKPINRGTPINTNHQSGNTTPNVTPVTPLAPALPAPLPRQQSITSAFSGPRPASPARSISTSSNTASFAVPSTTADNSFSAPNVTAPGASQSNASTPREAPTTQNSTLLHQTPSMQAVPSLSAAQSGPVPANVPSWMTPPETPIPMPGGRTHSASSSVSGIGNFRGDTEIRPTVELDAVSETAAESSTEKRPDQDGAPDSRPMKRRRVEPTLLSKPE</sequence>
<protein>
    <submittedName>
        <fullName evidence="12">WD40 repeat-like protein</fullName>
    </submittedName>
</protein>
<dbReference type="GO" id="GO:0005634">
    <property type="term" value="C:nucleus"/>
    <property type="evidence" value="ECO:0007669"/>
    <property type="project" value="UniProtKB-SubCell"/>
</dbReference>
<evidence type="ECO:0000256" key="7">
    <source>
        <dbReference type="ARBA" id="ARBA00023204"/>
    </source>
</evidence>
<accession>A0A6A6TYA6</accession>
<keyword evidence="7" id="KW-0234">DNA repair</keyword>
<dbReference type="Pfam" id="PF24105">
    <property type="entry name" value="Beta-prop_CAF1B_HIR1"/>
    <property type="match status" value="2"/>
</dbReference>
<dbReference type="OrthoDB" id="71227at2759"/>
<keyword evidence="4" id="KW-0677">Repeat</keyword>
<reference evidence="12" key="1">
    <citation type="journal article" date="2020" name="Stud. Mycol.">
        <title>101 Dothideomycetes genomes: a test case for predicting lifestyles and emergence of pathogens.</title>
        <authorList>
            <person name="Haridas S."/>
            <person name="Albert R."/>
            <person name="Binder M."/>
            <person name="Bloem J."/>
            <person name="Labutti K."/>
            <person name="Salamov A."/>
            <person name="Andreopoulos B."/>
            <person name="Baker S."/>
            <person name="Barry K."/>
            <person name="Bills G."/>
            <person name="Bluhm B."/>
            <person name="Cannon C."/>
            <person name="Castanera R."/>
            <person name="Culley D."/>
            <person name="Daum C."/>
            <person name="Ezra D."/>
            <person name="Gonzalez J."/>
            <person name="Henrissat B."/>
            <person name="Kuo A."/>
            <person name="Liang C."/>
            <person name="Lipzen A."/>
            <person name="Lutzoni F."/>
            <person name="Magnuson J."/>
            <person name="Mondo S."/>
            <person name="Nolan M."/>
            <person name="Ohm R."/>
            <person name="Pangilinan J."/>
            <person name="Park H.-J."/>
            <person name="Ramirez L."/>
            <person name="Alfaro M."/>
            <person name="Sun H."/>
            <person name="Tritt A."/>
            <person name="Yoshinaga Y."/>
            <person name="Zwiers L.-H."/>
            <person name="Turgeon B."/>
            <person name="Goodwin S."/>
            <person name="Spatafora J."/>
            <person name="Crous P."/>
            <person name="Grigoriev I."/>
        </authorList>
    </citation>
    <scope>NUCLEOTIDE SEQUENCE</scope>
    <source>
        <strain evidence="12">CBS 115976</strain>
    </source>
</reference>
<evidence type="ECO:0000256" key="5">
    <source>
        <dbReference type="ARBA" id="ARBA00022763"/>
    </source>
</evidence>
<evidence type="ECO:0000256" key="9">
    <source>
        <dbReference type="PROSITE-ProRule" id="PRU00221"/>
    </source>
</evidence>
<comment type="subcellular location">
    <subcellularLocation>
        <location evidence="1">Nucleus</location>
    </subcellularLocation>
</comment>
<feature type="compositionally biased region" description="Basic and acidic residues" evidence="10">
    <location>
        <begin position="201"/>
        <end position="214"/>
    </location>
</feature>
<keyword evidence="3 9" id="KW-0853">WD repeat</keyword>
<evidence type="ECO:0000256" key="6">
    <source>
        <dbReference type="ARBA" id="ARBA00022853"/>
    </source>
</evidence>
<dbReference type="FunFam" id="2.130.10.10:FF:000461">
    <property type="entry name" value="Chromatin assembly factor 1 subunit B"/>
    <property type="match status" value="1"/>
</dbReference>
<dbReference type="AlphaFoldDB" id="A0A6A6TYA6"/>
<dbReference type="SUPFAM" id="SSF82171">
    <property type="entry name" value="DPP6 N-terminal domain-like"/>
    <property type="match status" value="1"/>
</dbReference>
<evidence type="ECO:0000256" key="1">
    <source>
        <dbReference type="ARBA" id="ARBA00004123"/>
    </source>
</evidence>
<dbReference type="Proteomes" id="UP000799302">
    <property type="component" value="Unassembled WGS sequence"/>
</dbReference>
<dbReference type="GO" id="GO:0033186">
    <property type="term" value="C:CAF-1 complex"/>
    <property type="evidence" value="ECO:0007669"/>
    <property type="project" value="TreeGrafter"/>
</dbReference>
<dbReference type="Gene3D" id="2.130.10.10">
    <property type="entry name" value="YVTN repeat-like/Quinoprotein amine dehydrogenase"/>
    <property type="match status" value="2"/>
</dbReference>
<feature type="region of interest" description="Disordered" evidence="10">
    <location>
        <begin position="677"/>
        <end position="777"/>
    </location>
</feature>
<dbReference type="PANTHER" id="PTHR15271">
    <property type="entry name" value="CHROMATIN ASSEMBLY FACTOR 1 SUBUNIT B"/>
    <property type="match status" value="1"/>
</dbReference>
<feature type="compositionally biased region" description="Polar residues" evidence="10">
    <location>
        <begin position="617"/>
        <end position="665"/>
    </location>
</feature>
<feature type="region of interest" description="Disordered" evidence="10">
    <location>
        <begin position="561"/>
        <end position="665"/>
    </location>
</feature>
<evidence type="ECO:0000313" key="12">
    <source>
        <dbReference type="EMBL" id="KAF2664321.1"/>
    </source>
</evidence>
<dbReference type="EMBL" id="MU004243">
    <property type="protein sequence ID" value="KAF2664321.1"/>
    <property type="molecule type" value="Genomic_DNA"/>
</dbReference>
<feature type="compositionally biased region" description="Pro residues" evidence="10">
    <location>
        <begin position="442"/>
        <end position="453"/>
    </location>
</feature>
<proteinExistence type="inferred from homology"/>
<comment type="similarity">
    <text evidence="2">Belongs to the WD repeat HIR1 family.</text>
</comment>
<evidence type="ECO:0000256" key="3">
    <source>
        <dbReference type="ARBA" id="ARBA00022574"/>
    </source>
</evidence>
<dbReference type="SMART" id="SM00320">
    <property type="entry name" value="WD40"/>
    <property type="match status" value="5"/>
</dbReference>
<keyword evidence="8" id="KW-0539">Nucleus</keyword>
<feature type="region of interest" description="Disordered" evidence="10">
    <location>
        <begin position="416"/>
        <end position="482"/>
    </location>
</feature>